<evidence type="ECO:0000313" key="4">
    <source>
        <dbReference type="EMBL" id="KAA8539887.1"/>
    </source>
</evidence>
<gene>
    <name evidence="4" type="ORF">F0562_026579</name>
</gene>
<dbReference type="Proteomes" id="UP000325577">
    <property type="component" value="Linkage Group LG14"/>
</dbReference>
<feature type="compositionally biased region" description="Low complexity" evidence="2">
    <location>
        <begin position="114"/>
        <end position="125"/>
    </location>
</feature>
<dbReference type="InterPro" id="IPR013083">
    <property type="entry name" value="Znf_RING/FYVE/PHD"/>
</dbReference>
<dbReference type="GO" id="GO:0008270">
    <property type="term" value="F:zinc ion binding"/>
    <property type="evidence" value="ECO:0007669"/>
    <property type="project" value="UniProtKB-KW"/>
</dbReference>
<dbReference type="AlphaFoldDB" id="A0A5J5BDR7"/>
<dbReference type="PANTHER" id="PTHR46400">
    <property type="entry name" value="RING/U-BOX SUPERFAMILY PROTEIN"/>
    <property type="match status" value="1"/>
</dbReference>
<dbReference type="InterPro" id="IPR001841">
    <property type="entry name" value="Znf_RING"/>
</dbReference>
<reference evidence="4 5" key="1">
    <citation type="submission" date="2019-09" db="EMBL/GenBank/DDBJ databases">
        <title>A chromosome-level genome assembly of the Chinese tupelo Nyssa sinensis.</title>
        <authorList>
            <person name="Yang X."/>
            <person name="Kang M."/>
            <person name="Yang Y."/>
            <person name="Xiong H."/>
            <person name="Wang M."/>
            <person name="Zhang Z."/>
            <person name="Wang Z."/>
            <person name="Wu H."/>
            <person name="Ma T."/>
            <person name="Liu J."/>
            <person name="Xi Z."/>
        </authorList>
    </citation>
    <scope>NUCLEOTIDE SEQUENCE [LARGE SCALE GENOMIC DNA]</scope>
    <source>
        <strain evidence="4">J267</strain>
        <tissue evidence="4">Leaf</tissue>
    </source>
</reference>
<keyword evidence="1" id="KW-0862">Zinc</keyword>
<dbReference type="PROSITE" id="PS50089">
    <property type="entry name" value="ZF_RING_2"/>
    <property type="match status" value="1"/>
</dbReference>
<dbReference type="SMART" id="SM00184">
    <property type="entry name" value="RING"/>
    <property type="match status" value="1"/>
</dbReference>
<dbReference type="GO" id="GO:0016567">
    <property type="term" value="P:protein ubiquitination"/>
    <property type="evidence" value="ECO:0007669"/>
    <property type="project" value="InterPro"/>
</dbReference>
<dbReference type="OrthoDB" id="8062037at2759"/>
<accession>A0A5J5BDR7</accession>
<organism evidence="4 5">
    <name type="scientific">Nyssa sinensis</name>
    <dbReference type="NCBI Taxonomy" id="561372"/>
    <lineage>
        <taxon>Eukaryota</taxon>
        <taxon>Viridiplantae</taxon>
        <taxon>Streptophyta</taxon>
        <taxon>Embryophyta</taxon>
        <taxon>Tracheophyta</taxon>
        <taxon>Spermatophyta</taxon>
        <taxon>Magnoliopsida</taxon>
        <taxon>eudicotyledons</taxon>
        <taxon>Gunneridae</taxon>
        <taxon>Pentapetalae</taxon>
        <taxon>asterids</taxon>
        <taxon>Cornales</taxon>
        <taxon>Nyssaceae</taxon>
        <taxon>Nyssa</taxon>
    </lineage>
</organism>
<dbReference type="GO" id="GO:0004842">
    <property type="term" value="F:ubiquitin-protein transferase activity"/>
    <property type="evidence" value="ECO:0007669"/>
    <property type="project" value="InterPro"/>
</dbReference>
<evidence type="ECO:0000256" key="1">
    <source>
        <dbReference type="PROSITE-ProRule" id="PRU00175"/>
    </source>
</evidence>
<dbReference type="InterPro" id="IPR033276">
    <property type="entry name" value="BB"/>
</dbReference>
<sequence>MTSNEEVQSRYLDAVISAEIAENFSELFPEHGDLSYEEVLQQQEIVYQSLIGNDRNMGCTCDYGQSSNWSQFSGQEGESSPGRNVESQLALDEALARSLQELGDDLDDLYISETTGNTGVSSSGTPVRSVSPDLRQDDIDPDDMTYEELQGLGDSIGFESKGLSEELISRLPSCKYKTGLFSKKKEKEQCVICCMVYKNGVSLTTLPCAHQYHSECIQRWLKMNKNCPVCNVEVR</sequence>
<dbReference type="FunFam" id="3.30.40.10:FF:000226">
    <property type="entry name" value="E3 ubiquitin ligase BIG BROTHER"/>
    <property type="match status" value="1"/>
</dbReference>
<name>A0A5J5BDR7_9ASTE</name>
<dbReference type="GO" id="GO:0031624">
    <property type="term" value="F:ubiquitin conjugating enzyme binding"/>
    <property type="evidence" value="ECO:0007669"/>
    <property type="project" value="TreeGrafter"/>
</dbReference>
<dbReference type="Gene3D" id="3.30.40.10">
    <property type="entry name" value="Zinc/RING finger domain, C3HC4 (zinc finger)"/>
    <property type="match status" value="1"/>
</dbReference>
<keyword evidence="1" id="KW-0863">Zinc-finger</keyword>
<dbReference type="GO" id="GO:0046621">
    <property type="term" value="P:negative regulation of organ growth"/>
    <property type="evidence" value="ECO:0007669"/>
    <property type="project" value="InterPro"/>
</dbReference>
<keyword evidence="1" id="KW-0479">Metal-binding</keyword>
<feature type="region of interest" description="Disordered" evidence="2">
    <location>
        <begin position="114"/>
        <end position="140"/>
    </location>
</feature>
<evidence type="ECO:0000259" key="3">
    <source>
        <dbReference type="PROSITE" id="PS50089"/>
    </source>
</evidence>
<feature type="domain" description="RING-type" evidence="3">
    <location>
        <begin position="190"/>
        <end position="231"/>
    </location>
</feature>
<dbReference type="Pfam" id="PF13639">
    <property type="entry name" value="zf-RING_2"/>
    <property type="match status" value="1"/>
</dbReference>
<proteinExistence type="predicted"/>
<dbReference type="EMBL" id="CM018037">
    <property type="protein sequence ID" value="KAA8539887.1"/>
    <property type="molecule type" value="Genomic_DNA"/>
</dbReference>
<protein>
    <recommendedName>
        <fullName evidence="3">RING-type domain-containing protein</fullName>
    </recommendedName>
</protein>
<keyword evidence="5" id="KW-1185">Reference proteome</keyword>
<dbReference type="SUPFAM" id="SSF57850">
    <property type="entry name" value="RING/U-box"/>
    <property type="match status" value="1"/>
</dbReference>
<evidence type="ECO:0000256" key="2">
    <source>
        <dbReference type="SAM" id="MobiDB-lite"/>
    </source>
</evidence>
<dbReference type="PANTHER" id="PTHR46400:SF5">
    <property type="entry name" value="RING-TYPE DOMAIN-CONTAINING PROTEIN"/>
    <property type="match status" value="1"/>
</dbReference>
<evidence type="ECO:0000313" key="5">
    <source>
        <dbReference type="Proteomes" id="UP000325577"/>
    </source>
</evidence>